<proteinExistence type="predicted"/>
<dbReference type="InterPro" id="IPR036291">
    <property type="entry name" value="NAD(P)-bd_dom_sf"/>
</dbReference>
<protein>
    <recommendedName>
        <fullName evidence="2">Gfo/Idh/MocA-like oxidoreductase N-terminal domain-containing protein</fullName>
    </recommendedName>
</protein>
<feature type="domain" description="Gfo/Idh/MocA-like oxidoreductase N-terminal" evidence="2">
    <location>
        <begin position="6"/>
        <end position="74"/>
    </location>
</feature>
<feature type="non-terminal residue" evidence="3">
    <location>
        <position position="75"/>
    </location>
</feature>
<evidence type="ECO:0000313" key="3">
    <source>
        <dbReference type="EMBL" id="SVB85378.1"/>
    </source>
</evidence>
<dbReference type="GO" id="GO:0000166">
    <property type="term" value="F:nucleotide binding"/>
    <property type="evidence" value="ECO:0007669"/>
    <property type="project" value="InterPro"/>
</dbReference>
<sequence length="75" mass="8155">MANEPIRVGLIGAGRNTRDRHMPGFDKVAGLEVAAVANRSRASGRTVADQFNIPTVYDNWQELLEDESLNAVCIG</sequence>
<keyword evidence="1" id="KW-0560">Oxidoreductase</keyword>
<dbReference type="PANTHER" id="PTHR43818">
    <property type="entry name" value="BCDNA.GH03377"/>
    <property type="match status" value="1"/>
</dbReference>
<dbReference type="GO" id="GO:0016491">
    <property type="term" value="F:oxidoreductase activity"/>
    <property type="evidence" value="ECO:0007669"/>
    <property type="project" value="UniProtKB-KW"/>
</dbReference>
<evidence type="ECO:0000256" key="1">
    <source>
        <dbReference type="ARBA" id="ARBA00023002"/>
    </source>
</evidence>
<evidence type="ECO:0000259" key="2">
    <source>
        <dbReference type="Pfam" id="PF01408"/>
    </source>
</evidence>
<name>A0A382HDI8_9ZZZZ</name>
<dbReference type="InterPro" id="IPR050463">
    <property type="entry name" value="Gfo/Idh/MocA_oxidrdct_glycsds"/>
</dbReference>
<reference evidence="3" key="1">
    <citation type="submission" date="2018-05" db="EMBL/GenBank/DDBJ databases">
        <authorList>
            <person name="Lanie J.A."/>
            <person name="Ng W.-L."/>
            <person name="Kazmierczak K.M."/>
            <person name="Andrzejewski T.M."/>
            <person name="Davidsen T.M."/>
            <person name="Wayne K.J."/>
            <person name="Tettelin H."/>
            <person name="Glass J.I."/>
            <person name="Rusch D."/>
            <person name="Podicherti R."/>
            <person name="Tsui H.-C.T."/>
            <person name="Winkler M.E."/>
        </authorList>
    </citation>
    <scope>NUCLEOTIDE SEQUENCE</scope>
</reference>
<dbReference type="AlphaFoldDB" id="A0A382HDI8"/>
<organism evidence="3">
    <name type="scientific">marine metagenome</name>
    <dbReference type="NCBI Taxonomy" id="408172"/>
    <lineage>
        <taxon>unclassified sequences</taxon>
        <taxon>metagenomes</taxon>
        <taxon>ecological metagenomes</taxon>
    </lineage>
</organism>
<dbReference type="SUPFAM" id="SSF51735">
    <property type="entry name" value="NAD(P)-binding Rossmann-fold domains"/>
    <property type="match status" value="1"/>
</dbReference>
<accession>A0A382HDI8</accession>
<gene>
    <name evidence="3" type="ORF">METZ01_LOCUS238232</name>
</gene>
<dbReference type="PANTHER" id="PTHR43818:SF11">
    <property type="entry name" value="BCDNA.GH03377"/>
    <property type="match status" value="1"/>
</dbReference>
<dbReference type="Gene3D" id="3.40.50.720">
    <property type="entry name" value="NAD(P)-binding Rossmann-like Domain"/>
    <property type="match status" value="1"/>
</dbReference>
<dbReference type="InterPro" id="IPR000683">
    <property type="entry name" value="Gfo/Idh/MocA-like_OxRdtase_N"/>
</dbReference>
<dbReference type="Pfam" id="PF01408">
    <property type="entry name" value="GFO_IDH_MocA"/>
    <property type="match status" value="1"/>
</dbReference>
<dbReference type="EMBL" id="UINC01060651">
    <property type="protein sequence ID" value="SVB85378.1"/>
    <property type="molecule type" value="Genomic_DNA"/>
</dbReference>